<organism evidence="1 2">
    <name type="scientific">Nocardia terpenica</name>
    <dbReference type="NCBI Taxonomy" id="455432"/>
    <lineage>
        <taxon>Bacteria</taxon>
        <taxon>Bacillati</taxon>
        <taxon>Actinomycetota</taxon>
        <taxon>Actinomycetes</taxon>
        <taxon>Mycobacteriales</taxon>
        <taxon>Nocardiaceae</taxon>
        <taxon>Nocardia</taxon>
    </lineage>
</organism>
<dbReference type="RefSeq" id="WP_167487521.1">
    <property type="nucleotide sequence ID" value="NZ_CP046173.1"/>
</dbReference>
<accession>A0A6G9Z4R0</accession>
<name>A0A6G9Z4R0_9NOCA</name>
<evidence type="ECO:0000313" key="2">
    <source>
        <dbReference type="Proteomes" id="UP000500953"/>
    </source>
</evidence>
<dbReference type="AlphaFoldDB" id="A0A6G9Z4R0"/>
<dbReference type="Proteomes" id="UP000500953">
    <property type="component" value="Chromosome"/>
</dbReference>
<proteinExistence type="predicted"/>
<gene>
    <name evidence="1" type="ORF">F6W96_19565</name>
</gene>
<evidence type="ECO:0000313" key="1">
    <source>
        <dbReference type="EMBL" id="QIS20166.1"/>
    </source>
</evidence>
<reference evidence="1 2" key="1">
    <citation type="journal article" date="2019" name="ACS Chem. Biol.">
        <title>Identification and Mobilization of a Cryptic Antibiotic Biosynthesis Gene Locus from a Human-Pathogenic Nocardia Isolate.</title>
        <authorList>
            <person name="Herisse M."/>
            <person name="Ishida K."/>
            <person name="Porter J.L."/>
            <person name="Howden B."/>
            <person name="Hertweck C."/>
            <person name="Stinear T.P."/>
            <person name="Pidot S.J."/>
        </authorList>
    </citation>
    <scope>NUCLEOTIDE SEQUENCE [LARGE SCALE GENOMIC DNA]</scope>
    <source>
        <strain evidence="1 2">AUSMDU00012715</strain>
    </source>
</reference>
<sequence length="69" mass="7169">MRSTTDPAAWLRGGCVGASSGAVSMAAHALGGGAVALDSAAPVLLLLSCRFPRLVWCLRRAARSRRGCW</sequence>
<protein>
    <submittedName>
        <fullName evidence="1">Uncharacterized protein</fullName>
    </submittedName>
</protein>
<dbReference type="EMBL" id="CP046173">
    <property type="protein sequence ID" value="QIS20166.1"/>
    <property type="molecule type" value="Genomic_DNA"/>
</dbReference>